<dbReference type="InterPro" id="IPR006073">
    <property type="entry name" value="GTP-bd"/>
</dbReference>
<dbReference type="InterPro" id="IPR018499">
    <property type="entry name" value="Tetraspanin/Peripherin"/>
</dbReference>
<feature type="transmembrane region" description="Helical" evidence="9">
    <location>
        <begin position="258"/>
        <end position="280"/>
    </location>
</feature>
<dbReference type="NCBIfam" id="TIGR03156">
    <property type="entry name" value="GTP_HflX"/>
    <property type="match status" value="1"/>
</dbReference>
<evidence type="ECO:0000256" key="3">
    <source>
        <dbReference type="ARBA" id="ARBA00022723"/>
    </source>
</evidence>
<evidence type="ECO:0000256" key="8">
    <source>
        <dbReference type="ARBA" id="ARBA00023136"/>
    </source>
</evidence>
<sequence>MACGPKIIITFLIIFNVLLMLAGLALLGIGIWSVVDKVYISDVIGNNKFSAASYMIIVGGAILLGIGIFGIFVVRSESRALVIVYFILLIVLFVGILLAAILAIIFKQELEEAMIDAMRQSLVGQYGADSTITQSWDRLQRDLRCCAVRAERGSEGGTTQDMETIRQDSWPLYKKTRWYQNARGQDFTAGIKDTEVLYVPITCCVFDEVLQGYINQRQCQSWKLGPPGNYKASLKNNALYYDGCYEKAKAFIEAQSDIIVGCAFAFAFSMIGGLVLTVLLFRTLARQTPLSLGMYSLSVFGVLKRIGLSYCRLSTLHQYRNTNQRTSCVLHKQDRKGLFFDRVVKEFHGAWTGIFSHCIHTGDWKGGETEDKQDDLDVNNNEYQFLREICAIPNAGHHVMVIQPVVKGPKDKRASPELKLSETCALVSTLPTWRVIKQKVVPAKSLDSLQLFGSGNFAQLQAEIRNSSDISAVVLGIDILKGTQVLELTNAWKVPIFDRYTIVLQIFKEHARTKEAKLQVALAEIPYIRSRLSQFQEGSCDSQLIGAEKVGGTGETYMARRKFLLQEQEVKLQKALQQVRNQRSVLRQNRQRSQMPTVAVVGYTNAGKTSLIKAITGDKSLEPKDQLFATLDITSHAGKLPNQMTAIFIDTVGFISDIPVTLIDAFSATLEDALLADVVVHVRDISHPDTEAQKVSVLQTLRQLLSNQQLTSMIEVCNKADRLKDGAKVTIPERAVLTSLTSGQGVGELQELIQKALLETSRHVEKRFRIPMQGPMLAWLYKEATVSSVEVEESDPEHLLVDVVISIPAYERFRARFGGKNRNQS</sequence>
<dbReference type="InterPro" id="IPR016496">
    <property type="entry name" value="GTPase_HflX"/>
</dbReference>
<dbReference type="STRING" id="400727.A0A2T7PKY5"/>
<evidence type="ECO:0000256" key="9">
    <source>
        <dbReference type="SAM" id="Phobius"/>
    </source>
</evidence>
<keyword evidence="5" id="KW-0460">Magnesium</keyword>
<feature type="domain" description="Hflx-type G" evidence="10">
    <location>
        <begin position="596"/>
        <end position="761"/>
    </location>
</feature>
<dbReference type="InterPro" id="IPR030394">
    <property type="entry name" value="G_HFLX_dom"/>
</dbReference>
<dbReference type="InterPro" id="IPR008952">
    <property type="entry name" value="Tetraspanin_EC2_sf"/>
</dbReference>
<dbReference type="SUPFAM" id="SSF52540">
    <property type="entry name" value="P-loop containing nucleoside triphosphate hydrolases"/>
    <property type="match status" value="1"/>
</dbReference>
<dbReference type="GO" id="GO:0046872">
    <property type="term" value="F:metal ion binding"/>
    <property type="evidence" value="ECO:0007669"/>
    <property type="project" value="UniProtKB-KW"/>
</dbReference>
<protein>
    <recommendedName>
        <fullName evidence="10">Hflx-type G domain-containing protein</fullName>
    </recommendedName>
</protein>
<evidence type="ECO:0000256" key="1">
    <source>
        <dbReference type="ARBA" id="ARBA00004141"/>
    </source>
</evidence>
<dbReference type="PANTHER" id="PTHR10229:SF0">
    <property type="entry name" value="GTP-BINDING PROTEIN 6-RELATED"/>
    <property type="match status" value="1"/>
</dbReference>
<evidence type="ECO:0000256" key="5">
    <source>
        <dbReference type="ARBA" id="ARBA00022842"/>
    </source>
</evidence>
<keyword evidence="4" id="KW-0547">Nucleotide-binding</keyword>
<dbReference type="OrthoDB" id="10268034at2759"/>
<feature type="transmembrane region" description="Helical" evidence="9">
    <location>
        <begin position="52"/>
        <end position="74"/>
    </location>
</feature>
<dbReference type="InterPro" id="IPR025121">
    <property type="entry name" value="GTPase_HflX_N"/>
</dbReference>
<accession>A0A2T7PKY5</accession>
<dbReference type="Gene3D" id="3.40.50.11060">
    <property type="entry name" value="GTPase HflX, N-terminal domain"/>
    <property type="match status" value="1"/>
</dbReference>
<feature type="transmembrane region" description="Helical" evidence="9">
    <location>
        <begin position="81"/>
        <end position="106"/>
    </location>
</feature>
<keyword evidence="3" id="KW-0479">Metal-binding</keyword>
<evidence type="ECO:0000313" key="11">
    <source>
        <dbReference type="EMBL" id="PVD34096.1"/>
    </source>
</evidence>
<keyword evidence="7" id="KW-0342">GTP-binding</keyword>
<proteinExistence type="predicted"/>
<dbReference type="PROSITE" id="PS51705">
    <property type="entry name" value="G_HFLX"/>
    <property type="match status" value="1"/>
</dbReference>
<dbReference type="AlphaFoldDB" id="A0A2T7PKY5"/>
<dbReference type="Gene3D" id="1.10.1450.10">
    <property type="entry name" value="Tetraspanin"/>
    <property type="match status" value="1"/>
</dbReference>
<comment type="subcellular location">
    <subcellularLocation>
        <location evidence="1">Membrane</location>
        <topology evidence="1">Multi-pass membrane protein</topology>
    </subcellularLocation>
</comment>
<dbReference type="Pfam" id="PF13167">
    <property type="entry name" value="GTP-bdg_N"/>
    <property type="match status" value="1"/>
</dbReference>
<evidence type="ECO:0000256" key="2">
    <source>
        <dbReference type="ARBA" id="ARBA00022692"/>
    </source>
</evidence>
<gene>
    <name evidence="11" type="ORF">C0Q70_05359</name>
</gene>
<dbReference type="GO" id="GO:0043022">
    <property type="term" value="F:ribosome binding"/>
    <property type="evidence" value="ECO:0007669"/>
    <property type="project" value="TreeGrafter"/>
</dbReference>
<evidence type="ECO:0000259" key="10">
    <source>
        <dbReference type="PROSITE" id="PS51705"/>
    </source>
</evidence>
<organism evidence="11 12">
    <name type="scientific">Pomacea canaliculata</name>
    <name type="common">Golden apple snail</name>
    <dbReference type="NCBI Taxonomy" id="400727"/>
    <lineage>
        <taxon>Eukaryota</taxon>
        <taxon>Metazoa</taxon>
        <taxon>Spiralia</taxon>
        <taxon>Lophotrochozoa</taxon>
        <taxon>Mollusca</taxon>
        <taxon>Gastropoda</taxon>
        <taxon>Caenogastropoda</taxon>
        <taxon>Architaenioglossa</taxon>
        <taxon>Ampullarioidea</taxon>
        <taxon>Ampullariidae</taxon>
        <taxon>Pomacea</taxon>
    </lineage>
</organism>
<dbReference type="GO" id="GO:0005525">
    <property type="term" value="F:GTP binding"/>
    <property type="evidence" value="ECO:0007669"/>
    <property type="project" value="UniProtKB-KW"/>
</dbReference>
<dbReference type="InterPro" id="IPR027417">
    <property type="entry name" value="P-loop_NTPase"/>
</dbReference>
<dbReference type="Pfam" id="PF16360">
    <property type="entry name" value="GTP-bdg_M"/>
    <property type="match status" value="1"/>
</dbReference>
<dbReference type="Pfam" id="PF00335">
    <property type="entry name" value="Tetraspanin"/>
    <property type="match status" value="1"/>
</dbReference>
<dbReference type="Gene3D" id="3.40.50.300">
    <property type="entry name" value="P-loop containing nucleotide triphosphate hydrolases"/>
    <property type="match status" value="1"/>
</dbReference>
<dbReference type="GO" id="GO:0005737">
    <property type="term" value="C:cytoplasm"/>
    <property type="evidence" value="ECO:0007669"/>
    <property type="project" value="TreeGrafter"/>
</dbReference>
<evidence type="ECO:0000313" key="12">
    <source>
        <dbReference type="Proteomes" id="UP000245119"/>
    </source>
</evidence>
<dbReference type="CDD" id="cd01878">
    <property type="entry name" value="HflX"/>
    <property type="match status" value="1"/>
</dbReference>
<keyword evidence="6 9" id="KW-1133">Transmembrane helix</keyword>
<evidence type="ECO:0000256" key="4">
    <source>
        <dbReference type="ARBA" id="ARBA00022741"/>
    </source>
</evidence>
<evidence type="ECO:0000256" key="6">
    <source>
        <dbReference type="ARBA" id="ARBA00022989"/>
    </source>
</evidence>
<dbReference type="PRINTS" id="PR00259">
    <property type="entry name" value="TMFOUR"/>
</dbReference>
<keyword evidence="8 9" id="KW-0472">Membrane</keyword>
<dbReference type="PANTHER" id="PTHR10229">
    <property type="entry name" value="GTP-BINDING PROTEIN HFLX"/>
    <property type="match status" value="1"/>
</dbReference>
<dbReference type="Proteomes" id="UP000245119">
    <property type="component" value="Linkage Group LG3"/>
</dbReference>
<dbReference type="FunFam" id="3.40.50.300:FF:000886">
    <property type="entry name" value="Putative GTP-binding protein 6"/>
    <property type="match status" value="1"/>
</dbReference>
<evidence type="ECO:0000256" key="7">
    <source>
        <dbReference type="ARBA" id="ARBA00023134"/>
    </source>
</evidence>
<keyword evidence="12" id="KW-1185">Reference proteome</keyword>
<reference evidence="11 12" key="1">
    <citation type="submission" date="2018-04" db="EMBL/GenBank/DDBJ databases">
        <title>The genome of golden apple snail Pomacea canaliculata provides insight into stress tolerance and invasive adaptation.</title>
        <authorList>
            <person name="Liu C."/>
            <person name="Liu B."/>
            <person name="Ren Y."/>
            <person name="Zhang Y."/>
            <person name="Wang H."/>
            <person name="Li S."/>
            <person name="Jiang F."/>
            <person name="Yin L."/>
            <person name="Zhang G."/>
            <person name="Qian W."/>
            <person name="Fan W."/>
        </authorList>
    </citation>
    <scope>NUCLEOTIDE SEQUENCE [LARGE SCALE GENOMIC DNA]</scope>
    <source>
        <strain evidence="11">SZHN2017</strain>
        <tissue evidence="11">Muscle</tissue>
    </source>
</reference>
<dbReference type="GO" id="GO:0016020">
    <property type="term" value="C:membrane"/>
    <property type="evidence" value="ECO:0007669"/>
    <property type="project" value="UniProtKB-SubCell"/>
</dbReference>
<dbReference type="InterPro" id="IPR042108">
    <property type="entry name" value="GTPase_HflX_N_sf"/>
</dbReference>
<dbReference type="InterPro" id="IPR032305">
    <property type="entry name" value="GTP-bd_M"/>
</dbReference>
<name>A0A2T7PKY5_POMCA</name>
<comment type="caution">
    <text evidence="11">The sequence shown here is derived from an EMBL/GenBank/DDBJ whole genome shotgun (WGS) entry which is preliminary data.</text>
</comment>
<feature type="transmembrane region" description="Helical" evidence="9">
    <location>
        <begin position="7"/>
        <end position="32"/>
    </location>
</feature>
<dbReference type="Pfam" id="PF01926">
    <property type="entry name" value="MMR_HSR1"/>
    <property type="match status" value="1"/>
</dbReference>
<dbReference type="EMBL" id="PZQS01000003">
    <property type="protein sequence ID" value="PVD34096.1"/>
    <property type="molecule type" value="Genomic_DNA"/>
</dbReference>
<keyword evidence="2 9" id="KW-0812">Transmembrane</keyword>